<dbReference type="EC" id="3.1.-.-" evidence="4"/>
<sequence>MKTKKTHTNKIPTDAASSTVYARFGIVEESGDAYFDALQLEDGFVANRYNLVENADFLYGTDTPTFWTKNSYLNSNDTKVTSTAAPGLDSNLFRIFGEATKTKTLYQKIYVEGKAGDTFVVSGWAKANSVPISQGRYFAIDIGFEKVTGGYEYQVVPLNQDSNDWQYISDRVVAGSDYKSINIYVLYYNNENIAWFDGLGLYKEEFGDRFEYDTNGNLTKVIDIENNQTNLTYENNDVTNYTEPKGNSSSFSYDEKHNLTEGTSSEGTLQNYSYDDHGNVIETKIGPETNYIKTTTTYDENYNYLKTQTDASGNTVSYNFNTTKGVLNSLTDAKNSIINYVYDNLDRMTEAKMALNENDEVKNTYTYANDRLSEIGHNGFSYSFVYDALGRNTEVKVGSQSLITNIYDSYSRIESSTYGNGQTISYNYDDLDRITAKKYNGIERFRYEYDASGNLGYLDDFVNGVKYRYVYDISERLIKIEDSNGNRINYSYDSNSNKSSVVERINGLSFTTSYSYDKDNKEKEINLSNGAKVTNSYDILGRLSNKVILTGSASFTTNYSYEAGAYQNSTTNRLSEIDNNGKKINYTYDANGNIETITQDGKRIKYYYNKLNELIREDNQILNKTIVYTYDLGGNILSKIEYPYTEGLPENPTKTITYTYNDSNWKDKLTSFDGKTITYDNIGNPLSYNGYTFTWEEGRQLSRIQGNGLNISFKYNDQGIRTEKTINGVTTKYYLLGDKVILETNGTDTIHYSYDSQDNLVSMNLNGVEYYYIRNGQGDIIALIDANGNEVVTYTYDSWGNIISIDGSLATTVGVKNPYRYRGYRYDEETNLYYLQSRFYNPEWGRFINADAIVGEKGELLSHNMFAYCSNDPVNMEDPDGDIAWWVGAAVGGAITDSVLYLLQHSNGGFSWSGLGKAAATGAITGVALAGAGKFIAKGVRALVSARKAKTIIKGTSSTANKLIKFKGDEAVAHFERHGKEMMDALGKKQYNLKNYMDDANFVIQNGEFVPELNGYVRLIGGQGSAKYGFVGLDRATGNITTFHIKPVSELIKKAPSLGLGR</sequence>
<dbReference type="AlphaFoldDB" id="A0A0R3K3A3"/>
<dbReference type="Gene3D" id="2.180.10.10">
    <property type="entry name" value="RHS repeat-associated core"/>
    <property type="match status" value="2"/>
</dbReference>
<dbReference type="NCBIfam" id="TIGR03696">
    <property type="entry name" value="Rhs_assc_core"/>
    <property type="match status" value="1"/>
</dbReference>
<dbReference type="GO" id="GO:0016787">
    <property type="term" value="F:hydrolase activity"/>
    <property type="evidence" value="ECO:0007669"/>
    <property type="project" value="UniProtKB-KW"/>
</dbReference>
<evidence type="ECO:0000313" key="5">
    <source>
        <dbReference type="Proteomes" id="UP000052015"/>
    </source>
</evidence>
<dbReference type="Proteomes" id="UP000052015">
    <property type="component" value="Unassembled WGS sequence"/>
</dbReference>
<dbReference type="InterPro" id="IPR022385">
    <property type="entry name" value="Rhs_assc_core"/>
</dbReference>
<proteinExistence type="predicted"/>
<feature type="compositionally biased region" description="Polar residues" evidence="2">
    <location>
        <begin position="236"/>
        <end position="252"/>
    </location>
</feature>
<evidence type="ECO:0000313" key="4">
    <source>
        <dbReference type="EMBL" id="KRQ88046.1"/>
    </source>
</evidence>
<organism evidence="4 5">
    <name type="scientific">Caloramator mitchellensis</name>
    <dbReference type="NCBI Taxonomy" id="908809"/>
    <lineage>
        <taxon>Bacteria</taxon>
        <taxon>Bacillati</taxon>
        <taxon>Bacillota</taxon>
        <taxon>Clostridia</taxon>
        <taxon>Eubacteriales</taxon>
        <taxon>Clostridiaceae</taxon>
        <taxon>Caloramator</taxon>
    </lineage>
</organism>
<dbReference type="PANTHER" id="PTHR32305:SF17">
    <property type="entry name" value="TRNA NUCLEASE WAPA"/>
    <property type="match status" value="1"/>
</dbReference>
<feature type="domain" description="Teneurin-like YD-shell" evidence="3">
    <location>
        <begin position="603"/>
        <end position="852"/>
    </location>
</feature>
<evidence type="ECO:0000259" key="3">
    <source>
        <dbReference type="Pfam" id="PF25023"/>
    </source>
</evidence>
<dbReference type="NCBIfam" id="TIGR01643">
    <property type="entry name" value="YD_repeat_2x"/>
    <property type="match status" value="1"/>
</dbReference>
<dbReference type="InterPro" id="IPR056823">
    <property type="entry name" value="TEN-like_YD-shell"/>
</dbReference>
<reference evidence="4 5" key="1">
    <citation type="submission" date="2015-09" db="EMBL/GenBank/DDBJ databases">
        <title>Draft genome sequence of a Caloramator mitchellensis, a moderate thermophile from the Great Artesian Basin of Australia.</title>
        <authorList>
            <person name="Patel B.K."/>
        </authorList>
    </citation>
    <scope>NUCLEOTIDE SEQUENCE [LARGE SCALE GENOMIC DNA]</scope>
    <source>
        <strain evidence="4 5">VF08</strain>
    </source>
</reference>
<feature type="compositionally biased region" description="Polar residues" evidence="2">
    <location>
        <begin position="260"/>
        <end position="271"/>
    </location>
</feature>
<feature type="region of interest" description="Disordered" evidence="2">
    <location>
        <begin position="236"/>
        <end position="271"/>
    </location>
</feature>
<evidence type="ECO:0000256" key="1">
    <source>
        <dbReference type="ARBA" id="ARBA00022737"/>
    </source>
</evidence>
<keyword evidence="5" id="KW-1185">Reference proteome</keyword>
<dbReference type="STRING" id="908809.ABG79_00213"/>
<name>A0A0R3K3A3_CALMK</name>
<dbReference type="PATRIC" id="fig|908809.3.peg.213"/>
<dbReference type="Gene3D" id="2.60.120.260">
    <property type="entry name" value="Galactose-binding domain-like"/>
    <property type="match status" value="1"/>
</dbReference>
<dbReference type="InterPro" id="IPR006530">
    <property type="entry name" value="YD"/>
</dbReference>
<dbReference type="EMBL" id="LKHP01000001">
    <property type="protein sequence ID" value="KRQ88046.1"/>
    <property type="molecule type" value="Genomic_DNA"/>
</dbReference>
<keyword evidence="1" id="KW-0677">Repeat</keyword>
<dbReference type="InterPro" id="IPR050708">
    <property type="entry name" value="T6SS_VgrG/RHS"/>
</dbReference>
<comment type="caution">
    <text evidence="4">The sequence shown here is derived from an EMBL/GenBank/DDBJ whole genome shotgun (WGS) entry which is preliminary data.</text>
</comment>
<evidence type="ECO:0000256" key="2">
    <source>
        <dbReference type="SAM" id="MobiDB-lite"/>
    </source>
</evidence>
<keyword evidence="4" id="KW-0378">Hydrolase</keyword>
<dbReference type="Pfam" id="PF25023">
    <property type="entry name" value="TEN_YD-shell"/>
    <property type="match status" value="1"/>
</dbReference>
<dbReference type="RefSeq" id="WP_242859285.1">
    <property type="nucleotide sequence ID" value="NZ_LKHP01000001.1"/>
</dbReference>
<accession>A0A0R3K3A3</accession>
<dbReference type="PANTHER" id="PTHR32305">
    <property type="match status" value="1"/>
</dbReference>
<gene>
    <name evidence="4" type="primary">wapA_1</name>
    <name evidence="4" type="ORF">ABG79_00213</name>
</gene>
<protein>
    <submittedName>
        <fullName evidence="4">tRNA(Glu)-specific nuclease WapA</fullName>
        <ecNumber evidence="4">3.1.-.-</ecNumber>
    </submittedName>
</protein>